<organism evidence="5 6">
    <name type="scientific">Ostreobium quekettii</name>
    <dbReference type="NCBI Taxonomy" id="121088"/>
    <lineage>
        <taxon>Eukaryota</taxon>
        <taxon>Viridiplantae</taxon>
        <taxon>Chlorophyta</taxon>
        <taxon>core chlorophytes</taxon>
        <taxon>Ulvophyceae</taxon>
        <taxon>TCBD clade</taxon>
        <taxon>Bryopsidales</taxon>
        <taxon>Ostreobineae</taxon>
        <taxon>Ostreobiaceae</taxon>
        <taxon>Ostreobium</taxon>
    </lineage>
</organism>
<comment type="subcellular location">
    <subcellularLocation>
        <location evidence="1">Preautophagosomal structure membrane</location>
        <topology evidence="1">Peripheral membrane protein</topology>
    </subcellularLocation>
</comment>
<reference evidence="5" key="1">
    <citation type="submission" date="2020-12" db="EMBL/GenBank/DDBJ databases">
        <authorList>
            <person name="Iha C."/>
        </authorList>
    </citation>
    <scope>NUCLEOTIDE SEQUENCE</scope>
</reference>
<dbReference type="InterPro" id="IPR001680">
    <property type="entry name" value="WD40_rpt"/>
</dbReference>
<evidence type="ECO:0000256" key="4">
    <source>
        <dbReference type="ARBA" id="ARBA00025740"/>
    </source>
</evidence>
<dbReference type="EMBL" id="CAJHUC010002961">
    <property type="protein sequence ID" value="CAD7704843.1"/>
    <property type="molecule type" value="Genomic_DNA"/>
</dbReference>
<dbReference type="InterPro" id="IPR036322">
    <property type="entry name" value="WD40_repeat_dom_sf"/>
</dbReference>
<keyword evidence="3" id="KW-0677">Repeat</keyword>
<dbReference type="SMART" id="SM00320">
    <property type="entry name" value="WD40"/>
    <property type="match status" value="2"/>
</dbReference>
<sequence length="358" mass="39400">MELLHIGFNQDYGCFACGTSTGFRVFNCDPFREQFRREFNNGGIAIVEMLFRCNILAIVGGGTTPKFPPTKVMIWDDDQARIIAELSFRSQVRAVRLRKDRIVVVQEHKVSVYNFADLKLLHSIETVANLKGLVALSSQADVTVLACPGLHPGKVRVELFDRRQTKFISAHTSHLACLALALDGRFLCTASEKGTLVRVWSTADGTLLQELRRGSDAAAIYSLSLSKNCEWLAVSSDKGTVHVFALNDALRKGIEEPTRQRVNGTNGDANTSQANPTSMLSVVKGLVPLPSYFSSEWSFAQFRLQEESYAIVGFGPQANTILVVSSRGSFFKLSFDPVKGGPCTQLSYCSFIDLEAAQ</sequence>
<dbReference type="PANTHER" id="PTHR11227">
    <property type="entry name" value="WD-REPEAT PROTEIN INTERACTING WITH PHOSPHOINOSIDES WIPI -RELATED"/>
    <property type="match status" value="1"/>
</dbReference>
<evidence type="ECO:0000256" key="1">
    <source>
        <dbReference type="ARBA" id="ARBA00004623"/>
    </source>
</evidence>
<dbReference type="SUPFAM" id="SSF50978">
    <property type="entry name" value="WD40 repeat-like"/>
    <property type="match status" value="1"/>
</dbReference>
<accession>A0A8S1JCX2</accession>
<dbReference type="InterPro" id="IPR015943">
    <property type="entry name" value="WD40/YVTN_repeat-like_dom_sf"/>
</dbReference>
<name>A0A8S1JCX2_9CHLO</name>
<dbReference type="Pfam" id="PF21032">
    <property type="entry name" value="PROPPIN"/>
    <property type="match status" value="1"/>
</dbReference>
<comment type="caution">
    <text evidence="5">The sequence shown here is derived from an EMBL/GenBank/DDBJ whole genome shotgun (WGS) entry which is preliminary data.</text>
</comment>
<keyword evidence="2" id="KW-0853">WD repeat</keyword>
<evidence type="ECO:0000313" key="6">
    <source>
        <dbReference type="Proteomes" id="UP000708148"/>
    </source>
</evidence>
<protein>
    <submittedName>
        <fullName evidence="5">Uncharacterized protein</fullName>
    </submittedName>
</protein>
<dbReference type="InterPro" id="IPR048720">
    <property type="entry name" value="PROPPIN"/>
</dbReference>
<proteinExistence type="inferred from homology"/>
<dbReference type="Gene3D" id="2.130.10.10">
    <property type="entry name" value="YVTN repeat-like/Quinoprotein amine dehydrogenase"/>
    <property type="match status" value="1"/>
</dbReference>
<dbReference type="AlphaFoldDB" id="A0A8S1JCX2"/>
<gene>
    <name evidence="5" type="ORF">OSTQU699_LOCUS10198</name>
</gene>
<dbReference type="Proteomes" id="UP000708148">
    <property type="component" value="Unassembled WGS sequence"/>
</dbReference>
<evidence type="ECO:0000256" key="3">
    <source>
        <dbReference type="ARBA" id="ARBA00022737"/>
    </source>
</evidence>
<comment type="similarity">
    <text evidence="4">Belongs to the WD repeat PROPPIN family.</text>
</comment>
<dbReference type="OrthoDB" id="1667587at2759"/>
<keyword evidence="6" id="KW-1185">Reference proteome</keyword>
<evidence type="ECO:0000313" key="5">
    <source>
        <dbReference type="EMBL" id="CAD7704843.1"/>
    </source>
</evidence>
<evidence type="ECO:0000256" key="2">
    <source>
        <dbReference type="ARBA" id="ARBA00022574"/>
    </source>
</evidence>
<dbReference type="GO" id="GO:0034045">
    <property type="term" value="C:phagophore assembly site membrane"/>
    <property type="evidence" value="ECO:0007669"/>
    <property type="project" value="UniProtKB-SubCell"/>
</dbReference>